<dbReference type="SMART" id="SM00862">
    <property type="entry name" value="Trans_reg_C"/>
    <property type="match status" value="1"/>
</dbReference>
<evidence type="ECO:0000256" key="7">
    <source>
        <dbReference type="PROSITE-ProRule" id="PRU01091"/>
    </source>
</evidence>
<name>A0A2S9KBT0_9BURK</name>
<comment type="caution">
    <text evidence="10">The sequence shown here is derived from an EMBL/GenBank/DDBJ whole genome shotgun (WGS) entry which is preliminary data.</text>
</comment>
<dbReference type="GO" id="GO:0000976">
    <property type="term" value="F:transcription cis-regulatory region binding"/>
    <property type="evidence" value="ECO:0007669"/>
    <property type="project" value="TreeGrafter"/>
</dbReference>
<dbReference type="PROSITE" id="PS51755">
    <property type="entry name" value="OMPR_PHOB"/>
    <property type="match status" value="1"/>
</dbReference>
<dbReference type="PROSITE" id="PS50110">
    <property type="entry name" value="RESPONSE_REGULATORY"/>
    <property type="match status" value="1"/>
</dbReference>
<evidence type="ECO:0000256" key="5">
    <source>
        <dbReference type="ARBA" id="ARBA00023163"/>
    </source>
</evidence>
<evidence type="ECO:0000313" key="10">
    <source>
        <dbReference type="EMBL" id="PRD67901.1"/>
    </source>
</evidence>
<dbReference type="InterPro" id="IPR001789">
    <property type="entry name" value="Sig_transdc_resp-reg_receiver"/>
</dbReference>
<keyword evidence="1 6" id="KW-0597">Phosphoprotein</keyword>
<dbReference type="Gene3D" id="3.40.50.2300">
    <property type="match status" value="1"/>
</dbReference>
<gene>
    <name evidence="10" type="ORF">C6P61_13955</name>
</gene>
<organism evidence="10 11">
    <name type="scientific">Malikia spinosa</name>
    <dbReference type="NCBI Taxonomy" id="86180"/>
    <lineage>
        <taxon>Bacteria</taxon>
        <taxon>Pseudomonadati</taxon>
        <taxon>Pseudomonadota</taxon>
        <taxon>Betaproteobacteria</taxon>
        <taxon>Burkholderiales</taxon>
        <taxon>Comamonadaceae</taxon>
        <taxon>Malikia</taxon>
    </lineage>
</organism>
<reference evidence="10 11" key="1">
    <citation type="submission" date="2018-03" db="EMBL/GenBank/DDBJ databases">
        <title>Comparative genomics illustrates the genes involved in a hyperalkaliphilic mechanisms of Serpentinomonas isolated from highly-alkaline calcium-rich serpentinized springs.</title>
        <authorList>
            <person name="Suzuki S."/>
            <person name="Ishii S."/>
            <person name="Walworth N."/>
            <person name="Bird L."/>
            <person name="Kuenen J.G."/>
            <person name="Nealson K.H."/>
        </authorList>
    </citation>
    <scope>NUCLEOTIDE SEQUENCE [LARGE SCALE GENOMIC DNA]</scope>
    <source>
        <strain evidence="10 11">83</strain>
    </source>
</reference>
<dbReference type="Pfam" id="PF00486">
    <property type="entry name" value="Trans_reg_C"/>
    <property type="match status" value="1"/>
</dbReference>
<dbReference type="Gene3D" id="6.10.250.690">
    <property type="match status" value="1"/>
</dbReference>
<dbReference type="AlphaFoldDB" id="A0A2S9KBT0"/>
<dbReference type="InterPro" id="IPR011006">
    <property type="entry name" value="CheY-like_superfamily"/>
</dbReference>
<dbReference type="InterPro" id="IPR039420">
    <property type="entry name" value="WalR-like"/>
</dbReference>
<dbReference type="SMART" id="SM00448">
    <property type="entry name" value="REC"/>
    <property type="match status" value="1"/>
</dbReference>
<feature type="domain" description="Response regulatory" evidence="8">
    <location>
        <begin position="2"/>
        <end position="116"/>
    </location>
</feature>
<dbReference type="GO" id="GO:0006355">
    <property type="term" value="P:regulation of DNA-templated transcription"/>
    <property type="evidence" value="ECO:0007669"/>
    <property type="project" value="InterPro"/>
</dbReference>
<evidence type="ECO:0000256" key="6">
    <source>
        <dbReference type="PROSITE-ProRule" id="PRU00169"/>
    </source>
</evidence>
<protein>
    <submittedName>
        <fullName evidence="10">DNA-binding response regulator</fullName>
    </submittedName>
</protein>
<evidence type="ECO:0000313" key="11">
    <source>
        <dbReference type="Proteomes" id="UP000238326"/>
    </source>
</evidence>
<evidence type="ECO:0000256" key="4">
    <source>
        <dbReference type="ARBA" id="ARBA00023125"/>
    </source>
</evidence>
<feature type="modified residue" description="4-aspartylphosphate" evidence="6">
    <location>
        <position position="51"/>
    </location>
</feature>
<sequence length="226" mass="24722">MKLLLAEDDAILSDALTAQLQGAGYEVEHAPNGAVADYLLHKQAFDIAVLDIGLPMLDGLAVLQHVRQTQPALPVLLLTARDALDDRVAGLQAGADDYVTKPFDLPELLARLQALLRRTQPALAPLTPPSRQLVLDAERRCALLCGEALELSGREWELLQLLLQQRGKVVTKERIFQAWASEGGEPGSGNTIEVYIHRLRRKLEGGGLVIRTVRGLGYLLEEEEGL</sequence>
<dbReference type="Gene3D" id="1.10.10.10">
    <property type="entry name" value="Winged helix-like DNA-binding domain superfamily/Winged helix DNA-binding domain"/>
    <property type="match status" value="1"/>
</dbReference>
<dbReference type="FunFam" id="3.40.50.2300:FF:000002">
    <property type="entry name" value="DNA-binding response regulator PhoP"/>
    <property type="match status" value="1"/>
</dbReference>
<keyword evidence="2" id="KW-0902">Two-component regulatory system</keyword>
<dbReference type="InterPro" id="IPR036388">
    <property type="entry name" value="WH-like_DNA-bd_sf"/>
</dbReference>
<feature type="DNA-binding region" description="OmpR/PhoB-type" evidence="7">
    <location>
        <begin position="124"/>
        <end position="222"/>
    </location>
</feature>
<dbReference type="PANTHER" id="PTHR48111">
    <property type="entry name" value="REGULATOR OF RPOS"/>
    <property type="match status" value="1"/>
</dbReference>
<dbReference type="InterPro" id="IPR001867">
    <property type="entry name" value="OmpR/PhoB-type_DNA-bd"/>
</dbReference>
<feature type="domain" description="OmpR/PhoB-type" evidence="9">
    <location>
        <begin position="124"/>
        <end position="222"/>
    </location>
</feature>
<dbReference type="GO" id="GO:0000156">
    <property type="term" value="F:phosphorelay response regulator activity"/>
    <property type="evidence" value="ECO:0007669"/>
    <property type="project" value="TreeGrafter"/>
</dbReference>
<keyword evidence="4 7" id="KW-0238">DNA-binding</keyword>
<evidence type="ECO:0000256" key="1">
    <source>
        <dbReference type="ARBA" id="ARBA00022553"/>
    </source>
</evidence>
<evidence type="ECO:0000259" key="9">
    <source>
        <dbReference type="PROSITE" id="PS51755"/>
    </source>
</evidence>
<evidence type="ECO:0000256" key="2">
    <source>
        <dbReference type="ARBA" id="ARBA00023012"/>
    </source>
</evidence>
<dbReference type="RefSeq" id="WP_105730542.1">
    <property type="nucleotide sequence ID" value="NZ_PVLR01000043.1"/>
</dbReference>
<dbReference type="EMBL" id="PVLR01000043">
    <property type="protein sequence ID" value="PRD67901.1"/>
    <property type="molecule type" value="Genomic_DNA"/>
</dbReference>
<dbReference type="SUPFAM" id="SSF52172">
    <property type="entry name" value="CheY-like"/>
    <property type="match status" value="1"/>
</dbReference>
<dbReference type="CDD" id="cd00383">
    <property type="entry name" value="trans_reg_C"/>
    <property type="match status" value="1"/>
</dbReference>
<keyword evidence="3" id="KW-0805">Transcription regulation</keyword>
<dbReference type="Proteomes" id="UP000238326">
    <property type="component" value="Unassembled WGS sequence"/>
</dbReference>
<dbReference type="PANTHER" id="PTHR48111:SF67">
    <property type="entry name" value="TRANSCRIPTIONAL REGULATORY PROTEIN TCTD"/>
    <property type="match status" value="1"/>
</dbReference>
<proteinExistence type="predicted"/>
<dbReference type="GO" id="GO:0005829">
    <property type="term" value="C:cytosol"/>
    <property type="evidence" value="ECO:0007669"/>
    <property type="project" value="TreeGrafter"/>
</dbReference>
<keyword evidence="5" id="KW-0804">Transcription</keyword>
<dbReference type="OrthoDB" id="9802426at2"/>
<evidence type="ECO:0000259" key="8">
    <source>
        <dbReference type="PROSITE" id="PS50110"/>
    </source>
</evidence>
<evidence type="ECO:0000256" key="3">
    <source>
        <dbReference type="ARBA" id="ARBA00023015"/>
    </source>
</evidence>
<dbReference type="Pfam" id="PF00072">
    <property type="entry name" value="Response_reg"/>
    <property type="match status" value="1"/>
</dbReference>
<dbReference type="GO" id="GO:0032993">
    <property type="term" value="C:protein-DNA complex"/>
    <property type="evidence" value="ECO:0007669"/>
    <property type="project" value="TreeGrafter"/>
</dbReference>
<keyword evidence="11" id="KW-1185">Reference proteome</keyword>
<accession>A0A2S9KBT0</accession>